<dbReference type="OrthoDB" id="9801609at2"/>
<dbReference type="Gene3D" id="3.40.50.2000">
    <property type="entry name" value="Glycogen Phosphorylase B"/>
    <property type="match status" value="2"/>
</dbReference>
<proteinExistence type="predicted"/>
<dbReference type="Pfam" id="PF13439">
    <property type="entry name" value="Glyco_transf_4"/>
    <property type="match status" value="1"/>
</dbReference>
<evidence type="ECO:0000313" key="5">
    <source>
        <dbReference type="Proteomes" id="UP000199039"/>
    </source>
</evidence>
<dbReference type="GO" id="GO:0009103">
    <property type="term" value="P:lipopolysaccharide biosynthetic process"/>
    <property type="evidence" value="ECO:0007669"/>
    <property type="project" value="TreeGrafter"/>
</dbReference>
<feature type="domain" description="Glycosyltransferase subfamily 4-like N-terminal" evidence="3">
    <location>
        <begin position="22"/>
        <end position="183"/>
    </location>
</feature>
<sequence>MTAHPGTISVALTVEQLWQPVPGGSGTYIRALTAALSVRDELAVTGVRARPSRRGDDDPSPLQVDVVASHLPRRALYEAWNKLRRPSVPRTPALRHAGRGYDVVHATTWAIPPRSAPLVVTIHDVAFLRSPEHFTPRGVSFFQRALDIARTEADIVIVPSETTRLDCLEAGIREDRLQVIHHGTTGVAVSSDDVAQFRRRHRLEREYVLWCGTLEPRKNLPTLLASFDAALTSGADLDLVLVGPSGWGGTSDDVRRLVQALPADRVHTLGRLDDDDLQLAYAGARVFCFPSLWEGFGMPILEAMNHGIPVVTSRGTSMEEVSGDAAILVDPLDVDSMAQALVEAAGPAHDRLSAAARPNAARYTWEASAEKHVTAYHEAAAAWPISRNQL</sequence>
<dbReference type="PANTHER" id="PTHR46401">
    <property type="entry name" value="GLYCOSYLTRANSFERASE WBBK-RELATED"/>
    <property type="match status" value="1"/>
</dbReference>
<evidence type="ECO:0000256" key="1">
    <source>
        <dbReference type="ARBA" id="ARBA00022676"/>
    </source>
</evidence>
<gene>
    <name evidence="4" type="ORF">SAMN05216410_0213</name>
</gene>
<dbReference type="AlphaFoldDB" id="A0A1G6XUK9"/>
<dbReference type="CDD" id="cd03809">
    <property type="entry name" value="GT4_MtfB-like"/>
    <property type="match status" value="1"/>
</dbReference>
<evidence type="ECO:0000313" key="4">
    <source>
        <dbReference type="EMBL" id="SDD81820.1"/>
    </source>
</evidence>
<dbReference type="EMBL" id="FMYH01000012">
    <property type="protein sequence ID" value="SDD81820.1"/>
    <property type="molecule type" value="Genomic_DNA"/>
</dbReference>
<accession>A0A1G6XUK9</accession>
<dbReference type="STRING" id="1814289.SAMN05216410_0213"/>
<reference evidence="4 5" key="1">
    <citation type="submission" date="2016-09" db="EMBL/GenBank/DDBJ databases">
        <authorList>
            <person name="Capua I."/>
            <person name="De Benedictis P."/>
            <person name="Joannis T."/>
            <person name="Lombin L.H."/>
            <person name="Cattoli G."/>
        </authorList>
    </citation>
    <scope>NUCLEOTIDE SEQUENCE [LARGE SCALE GENOMIC DNA]</scope>
    <source>
        <strain evidence="4 5">ISLP-3</strain>
    </source>
</reference>
<dbReference type="PANTHER" id="PTHR46401:SF2">
    <property type="entry name" value="GLYCOSYLTRANSFERASE WBBK-RELATED"/>
    <property type="match status" value="1"/>
</dbReference>
<keyword evidence="1" id="KW-0328">Glycosyltransferase</keyword>
<evidence type="ECO:0000256" key="2">
    <source>
        <dbReference type="ARBA" id="ARBA00022679"/>
    </source>
</evidence>
<name>A0A1G6XUK9_9MICO</name>
<dbReference type="InterPro" id="IPR028098">
    <property type="entry name" value="Glyco_trans_4-like_N"/>
</dbReference>
<keyword evidence="2 4" id="KW-0808">Transferase</keyword>
<protein>
    <submittedName>
        <fullName evidence="4">Glycosyltransferase involved in cell wall bisynthesis</fullName>
    </submittedName>
</protein>
<keyword evidence="5" id="KW-1185">Reference proteome</keyword>
<dbReference type="RefSeq" id="WP_093186773.1">
    <property type="nucleotide sequence ID" value="NZ_FMYH01000012.1"/>
</dbReference>
<evidence type="ECO:0000259" key="3">
    <source>
        <dbReference type="Pfam" id="PF13439"/>
    </source>
</evidence>
<dbReference type="Pfam" id="PF13692">
    <property type="entry name" value="Glyco_trans_1_4"/>
    <property type="match status" value="1"/>
</dbReference>
<dbReference type="Proteomes" id="UP000199039">
    <property type="component" value="Unassembled WGS sequence"/>
</dbReference>
<dbReference type="GO" id="GO:0016757">
    <property type="term" value="F:glycosyltransferase activity"/>
    <property type="evidence" value="ECO:0007669"/>
    <property type="project" value="UniProtKB-KW"/>
</dbReference>
<dbReference type="SUPFAM" id="SSF53756">
    <property type="entry name" value="UDP-Glycosyltransferase/glycogen phosphorylase"/>
    <property type="match status" value="1"/>
</dbReference>
<organism evidence="4 5">
    <name type="scientific">Sanguibacter gelidistatuariae</name>
    <dbReference type="NCBI Taxonomy" id="1814289"/>
    <lineage>
        <taxon>Bacteria</taxon>
        <taxon>Bacillati</taxon>
        <taxon>Actinomycetota</taxon>
        <taxon>Actinomycetes</taxon>
        <taxon>Micrococcales</taxon>
        <taxon>Sanguibacteraceae</taxon>
        <taxon>Sanguibacter</taxon>
    </lineage>
</organism>